<accession>A0AAV8ULM2</accession>
<dbReference type="GO" id="GO:0008146">
    <property type="term" value="F:sulfotransferase activity"/>
    <property type="evidence" value="ECO:0007669"/>
    <property type="project" value="InterPro"/>
</dbReference>
<dbReference type="EMBL" id="JAMWBK010000009">
    <property type="protein sequence ID" value="KAJ8902077.1"/>
    <property type="molecule type" value="Genomic_DNA"/>
</dbReference>
<keyword evidence="3" id="KW-0808">Transferase</keyword>
<comment type="caution">
    <text evidence="10">The sequence shown here is derived from an EMBL/GenBank/DDBJ whole genome shotgun (WGS) entry which is preliminary data.</text>
</comment>
<dbReference type="PANTHER" id="PTHR12137:SF54">
    <property type="entry name" value="CARBOHYDRATE SULFOTRANSFERASE"/>
    <property type="match status" value="1"/>
</dbReference>
<keyword evidence="5" id="KW-1133">Transmembrane helix</keyword>
<dbReference type="AlphaFoldDB" id="A0AAV8ULM2"/>
<evidence type="ECO:0000313" key="10">
    <source>
        <dbReference type="EMBL" id="KAJ8902077.1"/>
    </source>
</evidence>
<gene>
    <name evidence="10" type="ORF">NDN08_006485</name>
</gene>
<dbReference type="InterPro" id="IPR018011">
    <property type="entry name" value="Carb_sulfotrans_8-10"/>
</dbReference>
<evidence type="ECO:0000256" key="5">
    <source>
        <dbReference type="ARBA" id="ARBA00022989"/>
    </source>
</evidence>
<evidence type="ECO:0000256" key="6">
    <source>
        <dbReference type="ARBA" id="ARBA00023034"/>
    </source>
</evidence>
<evidence type="ECO:0000256" key="9">
    <source>
        <dbReference type="SAM" id="MobiDB-lite"/>
    </source>
</evidence>
<keyword evidence="11" id="KW-1185">Reference proteome</keyword>
<evidence type="ECO:0000256" key="3">
    <source>
        <dbReference type="ARBA" id="ARBA00022679"/>
    </source>
</evidence>
<evidence type="ECO:0000256" key="2">
    <source>
        <dbReference type="ARBA" id="ARBA00006339"/>
    </source>
</evidence>
<evidence type="ECO:0000256" key="7">
    <source>
        <dbReference type="ARBA" id="ARBA00023136"/>
    </source>
</evidence>
<keyword evidence="4" id="KW-0812">Transmembrane</keyword>
<dbReference type="InterPro" id="IPR005331">
    <property type="entry name" value="Sulfotransferase"/>
</dbReference>
<evidence type="ECO:0000313" key="11">
    <source>
        <dbReference type="Proteomes" id="UP001157974"/>
    </source>
</evidence>
<proteinExistence type="inferred from homology"/>
<comment type="subcellular location">
    <subcellularLocation>
        <location evidence="1">Golgi apparatus membrane</location>
        <topology evidence="1">Single-pass type II membrane protein</topology>
    </subcellularLocation>
</comment>
<dbReference type="Pfam" id="PF03567">
    <property type="entry name" value="Sulfotransfer_2"/>
    <property type="match status" value="1"/>
</dbReference>
<organism evidence="10 11">
    <name type="scientific">Rhodosorus marinus</name>
    <dbReference type="NCBI Taxonomy" id="101924"/>
    <lineage>
        <taxon>Eukaryota</taxon>
        <taxon>Rhodophyta</taxon>
        <taxon>Stylonematophyceae</taxon>
        <taxon>Stylonematales</taxon>
        <taxon>Stylonemataceae</taxon>
        <taxon>Rhodosorus</taxon>
    </lineage>
</organism>
<dbReference type="GO" id="GO:0016051">
    <property type="term" value="P:carbohydrate biosynthetic process"/>
    <property type="evidence" value="ECO:0007669"/>
    <property type="project" value="InterPro"/>
</dbReference>
<comment type="similarity">
    <text evidence="2">Belongs to the sulfotransferase 2 family.</text>
</comment>
<evidence type="ECO:0000256" key="1">
    <source>
        <dbReference type="ARBA" id="ARBA00004323"/>
    </source>
</evidence>
<feature type="region of interest" description="Disordered" evidence="9">
    <location>
        <begin position="66"/>
        <end position="136"/>
    </location>
</feature>
<keyword evidence="7" id="KW-0472">Membrane</keyword>
<keyword evidence="8" id="KW-0325">Glycoprotein</keyword>
<dbReference type="Proteomes" id="UP001157974">
    <property type="component" value="Unassembled WGS sequence"/>
</dbReference>
<sequence length="373" mass="40377">MDLGRKLPYKKRQDTGLFSLTSTFAGKAGKLQTVFIFIWFVVPAILLNTAPLQSDDLFPAQKSATVQGDAGFAPPPQPQAPTGSNPSGASGVGSVPGSNPSTGIAAGAGAKPQIAKPLPPKPAAAAGNPAGTIPDPQKREQVLYTVYADPSKKVLVCLAPRATLFPLQSALTKIAKLKRFTDLSPQEKDSVFTASGYKRIAFVRNPSTRLHAVYVDKFVKKDAGSEGYKQFMQHLKGVDFVRNNDVSKLPRLTFVEFLKQVQENGFDGDEVWDSINVICGMDKVQYDFILHSESYVADTTKLLNGLGMSRIPQAVFDITEFKTETNGIGDKINQEAIDILASLYTADYDKLGYTRGGRDFIRAPASQVSVLQL</sequence>
<feature type="compositionally biased region" description="Low complexity" evidence="9">
    <location>
        <begin position="80"/>
        <end position="103"/>
    </location>
</feature>
<dbReference type="GO" id="GO:0000139">
    <property type="term" value="C:Golgi membrane"/>
    <property type="evidence" value="ECO:0007669"/>
    <property type="project" value="UniProtKB-SubCell"/>
</dbReference>
<evidence type="ECO:0000256" key="8">
    <source>
        <dbReference type="ARBA" id="ARBA00023180"/>
    </source>
</evidence>
<evidence type="ECO:0008006" key="12">
    <source>
        <dbReference type="Google" id="ProtNLM"/>
    </source>
</evidence>
<protein>
    <recommendedName>
        <fullName evidence="12">Sulfotransferase domain-containing protein</fullName>
    </recommendedName>
</protein>
<reference evidence="10 11" key="1">
    <citation type="journal article" date="2023" name="Nat. Commun.">
        <title>Origin of minicircular mitochondrial genomes in red algae.</title>
        <authorList>
            <person name="Lee Y."/>
            <person name="Cho C.H."/>
            <person name="Lee Y.M."/>
            <person name="Park S.I."/>
            <person name="Yang J.H."/>
            <person name="West J.A."/>
            <person name="Bhattacharya D."/>
            <person name="Yoon H.S."/>
        </authorList>
    </citation>
    <scope>NUCLEOTIDE SEQUENCE [LARGE SCALE GENOMIC DNA]</scope>
    <source>
        <strain evidence="10 11">CCMP1338</strain>
        <tissue evidence="10">Whole cell</tissue>
    </source>
</reference>
<keyword evidence="6" id="KW-0333">Golgi apparatus</keyword>
<name>A0AAV8ULM2_9RHOD</name>
<dbReference type="PANTHER" id="PTHR12137">
    <property type="entry name" value="CARBOHYDRATE SULFOTRANSFERASE"/>
    <property type="match status" value="1"/>
</dbReference>
<evidence type="ECO:0000256" key="4">
    <source>
        <dbReference type="ARBA" id="ARBA00022692"/>
    </source>
</evidence>